<reference evidence="1" key="1">
    <citation type="submission" date="2020-05" db="EMBL/GenBank/DDBJ databases">
        <authorList>
            <person name="Zeng H."/>
            <person name="Chan Y.K."/>
            <person name="Watt R.M."/>
        </authorList>
    </citation>
    <scope>NUCLEOTIDE SEQUENCE</scope>
    <source>
        <strain evidence="1">ATCC 700773</strain>
    </source>
</reference>
<protein>
    <recommendedName>
        <fullName evidence="3">Lipoprotein</fullName>
    </recommendedName>
</protein>
<evidence type="ECO:0000313" key="2">
    <source>
        <dbReference type="Proteomes" id="UP000671995"/>
    </source>
</evidence>
<evidence type="ECO:0008006" key="3">
    <source>
        <dbReference type="Google" id="ProtNLM"/>
    </source>
</evidence>
<dbReference type="Proteomes" id="UP000671995">
    <property type="component" value="Chromosome"/>
</dbReference>
<dbReference type="EMBL" id="CP054257">
    <property type="protein sequence ID" value="QTQ11672.1"/>
    <property type="molecule type" value="Genomic_DNA"/>
</dbReference>
<name>A0A975EZJ7_9SPIR</name>
<dbReference type="AlphaFoldDB" id="A0A975EZJ7"/>
<organism evidence="1 2">
    <name type="scientific">Treponema parvum</name>
    <dbReference type="NCBI Taxonomy" id="138851"/>
    <lineage>
        <taxon>Bacteria</taxon>
        <taxon>Pseudomonadati</taxon>
        <taxon>Spirochaetota</taxon>
        <taxon>Spirochaetia</taxon>
        <taxon>Spirochaetales</taxon>
        <taxon>Treponemataceae</taxon>
        <taxon>Treponema</taxon>
    </lineage>
</organism>
<reference evidence="1" key="2">
    <citation type="journal article" date="2021" name="Microbiol. Resour. Announc.">
        <title>Complete Genome Sequences of Three Human Oral Treponema parvum Isolates.</title>
        <authorList>
            <person name="Zeng H."/>
            <person name="Watt R.M."/>
        </authorList>
    </citation>
    <scope>NUCLEOTIDE SEQUENCE</scope>
    <source>
        <strain evidence="1">ATCC 700773</strain>
    </source>
</reference>
<dbReference type="RefSeq" id="WP_210118466.1">
    <property type="nucleotide sequence ID" value="NZ_CP054257.1"/>
</dbReference>
<gene>
    <name evidence="1" type="ORF">HRI96_05315</name>
</gene>
<accession>A0A975EZJ7</accession>
<evidence type="ECO:0000313" key="1">
    <source>
        <dbReference type="EMBL" id="QTQ11672.1"/>
    </source>
</evidence>
<sequence length="259" mass="28500">MFKSEKNILFFIVSLILAGCSNESLQIDTVDTVIVFDYETENSKPLMRLSLCANMGSDIRRVDRLKLVHKETSYQWLIFTPDAYENSNLRTVGYSWISPENGMPLPKGEYVLTVYDPAGNGKDISFNISYDDLIYEKRPGDFPDALGPGAKKYNALYDKNGSLLYYETDKTDAHSAAAEIPPSHSAAQISAGRTASELDAQIAPSQTALADIAMQAASSDDEGNDRYGLWNAADGAVIMRTCWATADESVLCVMPSVYN</sequence>
<proteinExistence type="predicted"/>
<dbReference type="PROSITE" id="PS51257">
    <property type="entry name" value="PROKAR_LIPOPROTEIN"/>
    <property type="match status" value="1"/>
</dbReference>